<feature type="chain" id="PRO_5032318916" description="Lipoprotein" evidence="2">
    <location>
        <begin position="24"/>
        <end position="276"/>
    </location>
</feature>
<dbReference type="Proteomes" id="UP000516660">
    <property type="component" value="Chromosome"/>
</dbReference>
<name>A0A7L7Z3P9_9MICO</name>
<feature type="compositionally biased region" description="Low complexity" evidence="1">
    <location>
        <begin position="26"/>
        <end position="40"/>
    </location>
</feature>
<dbReference type="EMBL" id="CP061274">
    <property type="protein sequence ID" value="QOD44358.1"/>
    <property type="molecule type" value="Genomic_DNA"/>
</dbReference>
<accession>A0A7L7Z3P9</accession>
<gene>
    <name evidence="3" type="ORF">H9X71_03120</name>
</gene>
<protein>
    <recommendedName>
        <fullName evidence="5">Lipoprotein</fullName>
    </recommendedName>
</protein>
<evidence type="ECO:0000313" key="4">
    <source>
        <dbReference type="Proteomes" id="UP000516660"/>
    </source>
</evidence>
<keyword evidence="4" id="KW-1185">Reference proteome</keyword>
<feature type="region of interest" description="Disordered" evidence="1">
    <location>
        <begin position="26"/>
        <end position="48"/>
    </location>
</feature>
<proteinExistence type="predicted"/>
<keyword evidence="2" id="KW-0732">Signal</keyword>
<evidence type="ECO:0000256" key="2">
    <source>
        <dbReference type="SAM" id="SignalP"/>
    </source>
</evidence>
<dbReference type="PROSITE" id="PS51257">
    <property type="entry name" value="PROKAR_LIPOPROTEIN"/>
    <property type="match status" value="1"/>
</dbReference>
<evidence type="ECO:0008006" key="5">
    <source>
        <dbReference type="Google" id="ProtNLM"/>
    </source>
</evidence>
<organism evidence="3 4">
    <name type="scientific">Clavibacter zhangzhiyongii</name>
    <dbReference type="NCBI Taxonomy" id="2768071"/>
    <lineage>
        <taxon>Bacteria</taxon>
        <taxon>Bacillati</taxon>
        <taxon>Actinomycetota</taxon>
        <taxon>Actinomycetes</taxon>
        <taxon>Micrococcales</taxon>
        <taxon>Microbacteriaceae</taxon>
        <taxon>Clavibacter</taxon>
    </lineage>
</organism>
<sequence length="276" mass="28771">MRRSPLVPTALVALALLAGCAPAADQAGTRASSAPPASASGGEPVAVPMPADVTGYDCNVRPVDPAAFAERRPFSSLGAEGAAALAETTRGLEGHPGYRAEDGWFVLASSATDIEIMRAVTEPYEMGNGEIPPDHEYVAAKRVEEAGEQPRWMEWSASPCALRLDYAELDVATVSFEALPDPSSDRITFLIDEHACNSGEDAAGRVQLLVLEETADRVEVAFAVRPRNAGATCQGNPATPSTVALAAPLGDREVVDVGLVIPRPVGLAPQMGMPTA</sequence>
<reference evidence="3 4" key="1">
    <citation type="submission" date="2020-08" db="EMBL/GenBank/DDBJ databases">
        <title>Description of Clavibacter zhangzhiyonge sp. nov., a phytopathogenic actinobacterium isolated from barley seeds, causing leaf brown spot and decline.</title>
        <authorList>
            <person name="Tian Q."/>
            <person name="Chuan J."/>
            <person name="Zhao W."/>
            <person name="Li X."/>
        </authorList>
    </citation>
    <scope>NUCLEOTIDE SEQUENCE [LARGE SCALE GENOMIC DNA]</scope>
    <source>
        <strain evidence="3 4">DM1</strain>
    </source>
</reference>
<feature type="signal peptide" evidence="2">
    <location>
        <begin position="1"/>
        <end position="23"/>
    </location>
</feature>
<evidence type="ECO:0000313" key="3">
    <source>
        <dbReference type="EMBL" id="QOD44358.1"/>
    </source>
</evidence>
<evidence type="ECO:0000256" key="1">
    <source>
        <dbReference type="SAM" id="MobiDB-lite"/>
    </source>
</evidence>
<dbReference type="RefSeq" id="WP_191148282.1">
    <property type="nucleotide sequence ID" value="NZ_CP061274.1"/>
</dbReference>
<dbReference type="KEGG" id="czh:H9X71_03120"/>
<dbReference type="AlphaFoldDB" id="A0A7L7Z3P9"/>